<dbReference type="AlphaFoldDB" id="A0A377JWN9"/>
<reference evidence="1 2" key="1">
    <citation type="submission" date="2018-06" db="EMBL/GenBank/DDBJ databases">
        <authorList>
            <consortium name="Pathogen Informatics"/>
            <person name="Doyle S."/>
        </authorList>
    </citation>
    <scope>NUCLEOTIDE SEQUENCE [LARGE SCALE GENOMIC DNA]</scope>
    <source>
        <strain evidence="1 2">NCTC12221</strain>
    </source>
</reference>
<dbReference type="RefSeq" id="WP_181810147.1">
    <property type="nucleotide sequence ID" value="NZ_UGHZ01000005.1"/>
</dbReference>
<proteinExistence type="predicted"/>
<protein>
    <submittedName>
        <fullName evidence="1">Uncharacterized protein</fullName>
    </submittedName>
</protein>
<name>A0A377JWN9_9HELI</name>
<organism evidence="1 2">
    <name type="scientific">Helicobacter cinaedi</name>
    <dbReference type="NCBI Taxonomy" id="213"/>
    <lineage>
        <taxon>Bacteria</taxon>
        <taxon>Pseudomonadati</taxon>
        <taxon>Campylobacterota</taxon>
        <taxon>Epsilonproteobacteria</taxon>
        <taxon>Campylobacterales</taxon>
        <taxon>Helicobacteraceae</taxon>
        <taxon>Helicobacter</taxon>
    </lineage>
</organism>
<accession>A0A377JWN9</accession>
<dbReference type="EMBL" id="UGHZ01000005">
    <property type="protein sequence ID" value="STP13783.1"/>
    <property type="molecule type" value="Genomic_DNA"/>
</dbReference>
<evidence type="ECO:0000313" key="1">
    <source>
        <dbReference type="EMBL" id="STP13783.1"/>
    </source>
</evidence>
<sequence>MATQKVHNVCYMADCVLDLSQGTTQAVILPKGSTITHLSVEVQEVAEEEQSWI</sequence>
<evidence type="ECO:0000313" key="2">
    <source>
        <dbReference type="Proteomes" id="UP000255335"/>
    </source>
</evidence>
<gene>
    <name evidence="1" type="ORF">NCTC12221_01861</name>
</gene>
<dbReference type="Proteomes" id="UP000255335">
    <property type="component" value="Unassembled WGS sequence"/>
</dbReference>